<evidence type="ECO:0000256" key="2">
    <source>
        <dbReference type="ARBA" id="ARBA00004954"/>
    </source>
</evidence>
<dbReference type="NCBIfam" id="NF002049">
    <property type="entry name" value="PRK00881.1"/>
    <property type="match status" value="1"/>
</dbReference>
<evidence type="ECO:0000313" key="10">
    <source>
        <dbReference type="EMBL" id="EFR42432.1"/>
    </source>
</evidence>
<proteinExistence type="inferred from homology"/>
<dbReference type="InterPro" id="IPR024051">
    <property type="entry name" value="AICAR_Tfase_dup_dom_sf"/>
</dbReference>
<evidence type="ECO:0000256" key="5">
    <source>
        <dbReference type="ARBA" id="ARBA00022755"/>
    </source>
</evidence>
<dbReference type="InterPro" id="IPR036914">
    <property type="entry name" value="MGS-like_dom_sf"/>
</dbReference>
<dbReference type="GO" id="GO:0005829">
    <property type="term" value="C:cytosol"/>
    <property type="evidence" value="ECO:0007669"/>
    <property type="project" value="TreeGrafter"/>
</dbReference>
<dbReference type="SMART" id="SM00851">
    <property type="entry name" value="MGS"/>
    <property type="match status" value="1"/>
</dbReference>
<evidence type="ECO:0000256" key="6">
    <source>
        <dbReference type="ARBA" id="ARBA00022801"/>
    </source>
</evidence>
<dbReference type="GO" id="GO:0003937">
    <property type="term" value="F:IMP cyclohydrolase activity"/>
    <property type="evidence" value="ECO:0007669"/>
    <property type="project" value="UniProtKB-UniRule"/>
</dbReference>
<dbReference type="FunFam" id="3.40.50.1380:FF:000001">
    <property type="entry name" value="Bifunctional purine biosynthesis protein PurH"/>
    <property type="match status" value="1"/>
</dbReference>
<dbReference type="NCBIfam" id="TIGR00355">
    <property type="entry name" value="purH"/>
    <property type="match status" value="1"/>
</dbReference>
<dbReference type="eggNOG" id="COG0138">
    <property type="taxonomic scope" value="Bacteria"/>
</dbReference>
<dbReference type="Gene3D" id="3.40.50.1380">
    <property type="entry name" value="Methylglyoxal synthase-like domain"/>
    <property type="match status" value="1"/>
</dbReference>
<name>E4L9V2_9FIRM</name>
<evidence type="ECO:0000256" key="8">
    <source>
        <dbReference type="HAMAP-Rule" id="MF_00139"/>
    </source>
</evidence>
<keyword evidence="7 8" id="KW-0511">Multifunctional enzyme</keyword>
<evidence type="ECO:0000256" key="1">
    <source>
        <dbReference type="ARBA" id="ARBA00004844"/>
    </source>
</evidence>
<accession>E4L9V2</accession>
<dbReference type="CDD" id="cd01421">
    <property type="entry name" value="IMPCH"/>
    <property type="match status" value="1"/>
</dbReference>
<dbReference type="SMART" id="SM00798">
    <property type="entry name" value="AICARFT_IMPCHas"/>
    <property type="match status" value="1"/>
</dbReference>
<sequence length="509" mass="57079">MTKRALISVFEKDGIVDFAKKLTNLGWEIISTGGTYKLLKQNGVNVIEVDEVTGFKEILDGRVKTLHPFIHGGILYKRDDENHVKTVENSGISSIDMVVNNLYPFEKVLNGANNTHENLIENIDIGGPSMIRAAAKNYNDVLVVVSPSDYKEVLKRLENNTADKDFRLGLSAKAFNYTAYYDALISSHFNDLLGIEFPEKLTVTYNKKSHLRYGENPHQRASYYEKVYVKEKEKTSFKQLHGKELSYNNLNDMYSAIKIVKEFNEPCVAAIKHNNPCGLAVGKTIDQAYDKAYACDTESIFGGIIALNEEVTEYVAEKIHSFFVEVVIAPKFSKKALEILETKKNIRLVEIENLKDFSIPSQTFKEVLNGLVYQDYDNKLLTHELEFVTKAKPDEETLKNLLFAFKTCKCVASNGIVAVKDGAAIGIGQGEVRRSWAAEEALERAKGKLEGAVVASDAFFFEDTVELLNANGIKAVIQPGGSIKDPKVIELCDKYGIAMVFTRTRHFRH</sequence>
<dbReference type="PANTHER" id="PTHR11692">
    <property type="entry name" value="BIFUNCTIONAL PURINE BIOSYNTHESIS PROTEIN PURH"/>
    <property type="match status" value="1"/>
</dbReference>
<dbReference type="GO" id="GO:0004643">
    <property type="term" value="F:phosphoribosylaminoimidazolecarboxamide formyltransferase activity"/>
    <property type="evidence" value="ECO:0007669"/>
    <property type="project" value="UniProtKB-UniRule"/>
</dbReference>
<reference evidence="10 11" key="1">
    <citation type="submission" date="2010-11" db="EMBL/GenBank/DDBJ databases">
        <authorList>
            <person name="Durkin A.S."/>
            <person name="Madupu R."/>
            <person name="Torralba M."/>
            <person name="Gillis M."/>
            <person name="Methe B."/>
            <person name="Sutton G."/>
            <person name="Nelson K.E."/>
        </authorList>
    </citation>
    <scope>NUCLEOTIDE SEQUENCE [LARGE SCALE GENOMIC DNA]</scope>
    <source>
        <strain evidence="10 11">UPII 345-E</strain>
    </source>
</reference>
<dbReference type="UniPathway" id="UPA00074">
    <property type="reaction ID" value="UER00133"/>
</dbReference>
<comment type="similarity">
    <text evidence="3 8">Belongs to the PurH family.</text>
</comment>
<dbReference type="AlphaFoldDB" id="E4L9V2"/>
<dbReference type="InterPro" id="IPR011607">
    <property type="entry name" value="MGS-like_dom"/>
</dbReference>
<dbReference type="EC" id="2.1.2.3" evidence="8"/>
<dbReference type="InterPro" id="IPR002695">
    <property type="entry name" value="PurH-like"/>
</dbReference>
<dbReference type="Gene3D" id="3.40.140.20">
    <property type="match status" value="2"/>
</dbReference>
<dbReference type="SUPFAM" id="SSF53927">
    <property type="entry name" value="Cytidine deaminase-like"/>
    <property type="match status" value="1"/>
</dbReference>
<dbReference type="PROSITE" id="PS51855">
    <property type="entry name" value="MGS"/>
    <property type="match status" value="1"/>
</dbReference>
<evidence type="ECO:0000256" key="4">
    <source>
        <dbReference type="ARBA" id="ARBA00022679"/>
    </source>
</evidence>
<keyword evidence="6 8" id="KW-0378">Hydrolase</keyword>
<organism evidence="10 11">
    <name type="scientific">Dialister micraerophilus UPII 345-E</name>
    <dbReference type="NCBI Taxonomy" id="910314"/>
    <lineage>
        <taxon>Bacteria</taxon>
        <taxon>Bacillati</taxon>
        <taxon>Bacillota</taxon>
        <taxon>Negativicutes</taxon>
        <taxon>Veillonellales</taxon>
        <taxon>Veillonellaceae</taxon>
        <taxon>Dialister</taxon>
    </lineage>
</organism>
<evidence type="ECO:0000313" key="11">
    <source>
        <dbReference type="Proteomes" id="UP000004594"/>
    </source>
</evidence>
<dbReference type="Pfam" id="PF02142">
    <property type="entry name" value="MGS"/>
    <property type="match status" value="1"/>
</dbReference>
<dbReference type="OrthoDB" id="9802065at2"/>
<gene>
    <name evidence="8 10" type="primary">purH</name>
    <name evidence="10" type="ORF">HMPREF9220_0110</name>
</gene>
<comment type="catalytic activity">
    <reaction evidence="8">
        <text>IMP + H2O = 5-formamido-1-(5-phospho-D-ribosyl)imidazole-4-carboxamide</text>
        <dbReference type="Rhea" id="RHEA:18445"/>
        <dbReference type="ChEBI" id="CHEBI:15377"/>
        <dbReference type="ChEBI" id="CHEBI:58053"/>
        <dbReference type="ChEBI" id="CHEBI:58467"/>
        <dbReference type="EC" id="3.5.4.10"/>
    </reaction>
</comment>
<dbReference type="Pfam" id="PF01808">
    <property type="entry name" value="AICARFT_IMPCHas"/>
    <property type="match status" value="1"/>
</dbReference>
<evidence type="ECO:0000259" key="9">
    <source>
        <dbReference type="PROSITE" id="PS51855"/>
    </source>
</evidence>
<evidence type="ECO:0000256" key="3">
    <source>
        <dbReference type="ARBA" id="ARBA00007667"/>
    </source>
</evidence>
<keyword evidence="5 8" id="KW-0658">Purine biosynthesis</keyword>
<comment type="caution">
    <text evidence="10">The sequence shown here is derived from an EMBL/GenBank/DDBJ whole genome shotgun (WGS) entry which is preliminary data.</text>
</comment>
<feature type="domain" description="MGS-like" evidence="9">
    <location>
        <begin position="1"/>
        <end position="145"/>
    </location>
</feature>
<dbReference type="HAMAP" id="MF_00139">
    <property type="entry name" value="PurH"/>
    <property type="match status" value="1"/>
</dbReference>
<dbReference type="InterPro" id="IPR016193">
    <property type="entry name" value="Cytidine_deaminase-like"/>
</dbReference>
<evidence type="ECO:0000256" key="7">
    <source>
        <dbReference type="ARBA" id="ARBA00023268"/>
    </source>
</evidence>
<comment type="catalytic activity">
    <reaction evidence="8">
        <text>(6R)-10-formyltetrahydrofolate + 5-amino-1-(5-phospho-beta-D-ribosyl)imidazole-4-carboxamide = 5-formamido-1-(5-phospho-D-ribosyl)imidazole-4-carboxamide + (6S)-5,6,7,8-tetrahydrofolate</text>
        <dbReference type="Rhea" id="RHEA:22192"/>
        <dbReference type="ChEBI" id="CHEBI:57453"/>
        <dbReference type="ChEBI" id="CHEBI:58467"/>
        <dbReference type="ChEBI" id="CHEBI:58475"/>
        <dbReference type="ChEBI" id="CHEBI:195366"/>
        <dbReference type="EC" id="2.1.2.3"/>
    </reaction>
</comment>
<dbReference type="RefSeq" id="WP_007555010.1">
    <property type="nucleotide sequence ID" value="NZ_AENT01000025.1"/>
</dbReference>
<keyword evidence="4 8" id="KW-0808">Transferase</keyword>
<dbReference type="PANTHER" id="PTHR11692:SF0">
    <property type="entry name" value="BIFUNCTIONAL PURINE BIOSYNTHESIS PROTEIN ATIC"/>
    <property type="match status" value="1"/>
</dbReference>
<dbReference type="EMBL" id="AENT01000025">
    <property type="protein sequence ID" value="EFR42432.1"/>
    <property type="molecule type" value="Genomic_DNA"/>
</dbReference>
<comment type="pathway">
    <text evidence="1 8">Purine metabolism; IMP biosynthesis via de novo pathway; IMP from 5-formamido-1-(5-phospho-D-ribosyl)imidazole-4-carboxamide: step 1/1.</text>
</comment>
<dbReference type="GO" id="GO:0006189">
    <property type="term" value="P:'de novo' IMP biosynthetic process"/>
    <property type="evidence" value="ECO:0007669"/>
    <property type="project" value="UniProtKB-UniRule"/>
</dbReference>
<dbReference type="Proteomes" id="UP000004594">
    <property type="component" value="Unassembled WGS sequence"/>
</dbReference>
<dbReference type="PIRSF" id="PIRSF000414">
    <property type="entry name" value="AICARFT_IMPCHas"/>
    <property type="match status" value="1"/>
</dbReference>
<dbReference type="FunFam" id="3.40.140.20:FF:000002">
    <property type="entry name" value="Bifunctional purine biosynthesis protein PurH"/>
    <property type="match status" value="1"/>
</dbReference>
<dbReference type="SUPFAM" id="SSF52335">
    <property type="entry name" value="Methylglyoxal synthase-like"/>
    <property type="match status" value="1"/>
</dbReference>
<dbReference type="EC" id="3.5.4.10" evidence="8"/>
<comment type="domain">
    <text evidence="8">The IMP cyclohydrolase activity resides in the N-terminal region.</text>
</comment>
<comment type="pathway">
    <text evidence="2 8">Purine metabolism; IMP biosynthesis via de novo pathway; 5-formamido-1-(5-phospho-D-ribosyl)imidazole-4-carboxamide from 5-amino-1-(5-phospho-D-ribosyl)imidazole-4-carboxamide (10-formyl THF route): step 1/1.</text>
</comment>
<protein>
    <recommendedName>
        <fullName evidence="8">Bifunctional purine biosynthesis protein PurH</fullName>
    </recommendedName>
    <domain>
        <recommendedName>
            <fullName evidence="8">Phosphoribosylaminoimidazolecarboxamide formyltransferase</fullName>
            <ecNumber evidence="8">2.1.2.3</ecNumber>
        </recommendedName>
        <alternativeName>
            <fullName evidence="8">AICAR transformylase</fullName>
        </alternativeName>
    </domain>
    <domain>
        <recommendedName>
            <fullName evidence="8">IMP cyclohydrolase</fullName>
            <ecNumber evidence="8">3.5.4.10</ecNumber>
        </recommendedName>
        <alternativeName>
            <fullName evidence="8">ATIC</fullName>
        </alternativeName>
        <alternativeName>
            <fullName evidence="8">IMP synthase</fullName>
        </alternativeName>
        <alternativeName>
            <fullName evidence="8">Inosinicase</fullName>
        </alternativeName>
    </domain>
</protein>